<dbReference type="PANTHER" id="PTHR35535">
    <property type="entry name" value="HEAT SHOCK PROTEIN HSLJ"/>
    <property type="match status" value="1"/>
</dbReference>
<dbReference type="RefSeq" id="WP_161072597.1">
    <property type="nucleotide sequence ID" value="NZ_CP086370.1"/>
</dbReference>
<dbReference type="EMBL" id="WWCU01000012">
    <property type="protein sequence ID" value="MYN08274.1"/>
    <property type="molecule type" value="Genomic_DNA"/>
</dbReference>
<keyword evidence="4" id="KW-1185">Reference proteome</keyword>
<gene>
    <name evidence="3" type="ORF">GTP77_13115</name>
</gene>
<reference evidence="3 4" key="1">
    <citation type="submission" date="2019-12" db="EMBL/GenBank/DDBJ databases">
        <title>Novel species isolated from a subtropical stream in China.</title>
        <authorList>
            <person name="Lu H."/>
        </authorList>
    </citation>
    <scope>NUCLEOTIDE SEQUENCE [LARGE SCALE GENOMIC DNA]</scope>
    <source>
        <strain evidence="3 4">FT127W</strain>
    </source>
</reference>
<dbReference type="InterPro" id="IPR053147">
    <property type="entry name" value="Hsp_HslJ-like"/>
</dbReference>
<keyword evidence="1" id="KW-0732">Signal</keyword>
<accession>A0A7X4KLJ1</accession>
<name>A0A7X4KLJ1_9BURK</name>
<dbReference type="InterPro" id="IPR005184">
    <property type="entry name" value="DUF306_Meta_HslJ"/>
</dbReference>
<comment type="caution">
    <text evidence="3">The sequence shown here is derived from an EMBL/GenBank/DDBJ whole genome shotgun (WGS) entry which is preliminary data.</text>
</comment>
<dbReference type="Pfam" id="PF03724">
    <property type="entry name" value="META"/>
    <property type="match status" value="1"/>
</dbReference>
<dbReference type="InterPro" id="IPR038670">
    <property type="entry name" value="HslJ-like_sf"/>
</dbReference>
<organism evidence="3 4">
    <name type="scientific">Pseudoduganella aquatica</name>
    <dbReference type="NCBI Taxonomy" id="2660641"/>
    <lineage>
        <taxon>Bacteria</taxon>
        <taxon>Pseudomonadati</taxon>
        <taxon>Pseudomonadota</taxon>
        <taxon>Betaproteobacteria</taxon>
        <taxon>Burkholderiales</taxon>
        <taxon>Oxalobacteraceae</taxon>
        <taxon>Telluria group</taxon>
        <taxon>Pseudoduganella</taxon>
    </lineage>
</organism>
<dbReference type="PANTHER" id="PTHR35535:SF2">
    <property type="entry name" value="DUF306 DOMAIN-CONTAINING PROTEIN"/>
    <property type="match status" value="1"/>
</dbReference>
<evidence type="ECO:0000313" key="3">
    <source>
        <dbReference type="EMBL" id="MYN08274.1"/>
    </source>
</evidence>
<dbReference type="AlphaFoldDB" id="A0A7X4KLJ1"/>
<evidence type="ECO:0000313" key="4">
    <source>
        <dbReference type="Proteomes" id="UP000450676"/>
    </source>
</evidence>
<protein>
    <submittedName>
        <fullName evidence="3">META domain-containing protein</fullName>
    </submittedName>
</protein>
<evidence type="ECO:0000256" key="1">
    <source>
        <dbReference type="SAM" id="SignalP"/>
    </source>
</evidence>
<feature type="domain" description="DUF306" evidence="2">
    <location>
        <begin position="35"/>
        <end position="139"/>
    </location>
</feature>
<sequence length="142" mass="14269">MQTLGKWMMAAAAGGVLALAAGCSTSGGGAAASGASLTGTSWQLAELGGQPGGKQSLNFDAAKGMVTGSGGCNNFTGAYQWSGKSLKMGPLASTRRACLDDASGKQENAYLQALDATRTWQVEGKTLILSGDSGQLARFTAQ</sequence>
<dbReference type="PROSITE" id="PS51257">
    <property type="entry name" value="PROKAR_LIPOPROTEIN"/>
    <property type="match status" value="1"/>
</dbReference>
<dbReference type="Proteomes" id="UP000450676">
    <property type="component" value="Unassembled WGS sequence"/>
</dbReference>
<feature type="chain" id="PRO_5031106565" evidence="1">
    <location>
        <begin position="21"/>
        <end position="142"/>
    </location>
</feature>
<evidence type="ECO:0000259" key="2">
    <source>
        <dbReference type="Pfam" id="PF03724"/>
    </source>
</evidence>
<dbReference type="Gene3D" id="2.40.128.270">
    <property type="match status" value="1"/>
</dbReference>
<proteinExistence type="predicted"/>
<feature type="signal peptide" evidence="1">
    <location>
        <begin position="1"/>
        <end position="20"/>
    </location>
</feature>